<feature type="compositionally biased region" description="Basic and acidic residues" evidence="2">
    <location>
        <begin position="329"/>
        <end position="349"/>
    </location>
</feature>
<evidence type="ECO:0000259" key="3">
    <source>
        <dbReference type="PROSITE" id="PS50158"/>
    </source>
</evidence>
<feature type="compositionally biased region" description="Basic and acidic residues" evidence="2">
    <location>
        <begin position="62"/>
        <end position="77"/>
    </location>
</feature>
<evidence type="ECO:0000256" key="2">
    <source>
        <dbReference type="SAM" id="MobiDB-lite"/>
    </source>
</evidence>
<dbReference type="PROSITE" id="PS50158">
    <property type="entry name" value="ZF_CCHC"/>
    <property type="match status" value="1"/>
</dbReference>
<dbReference type="PANTHER" id="PTHR19963">
    <property type="entry name" value="CCHC-TYPE DOMAIN-CONTAINING PROTEIN"/>
    <property type="match status" value="1"/>
</dbReference>
<dbReference type="InterPro" id="IPR001878">
    <property type="entry name" value="Znf_CCHC"/>
</dbReference>
<feature type="compositionally biased region" description="Low complexity" evidence="2">
    <location>
        <begin position="79"/>
        <end position="89"/>
    </location>
</feature>
<feature type="region of interest" description="Disordered" evidence="2">
    <location>
        <begin position="108"/>
        <end position="127"/>
    </location>
</feature>
<evidence type="ECO:0000256" key="1">
    <source>
        <dbReference type="PROSITE-ProRule" id="PRU00047"/>
    </source>
</evidence>
<dbReference type="AlphaFoldDB" id="A0A6J8DZ89"/>
<dbReference type="Gene3D" id="1.10.4020.10">
    <property type="entry name" value="DNA breaking-rejoining enzymes"/>
    <property type="match status" value="1"/>
</dbReference>
<dbReference type="InterPro" id="IPR038269">
    <property type="entry name" value="SCAN_sf"/>
</dbReference>
<keyword evidence="5" id="KW-1185">Reference proteome</keyword>
<organism evidence="4 5">
    <name type="scientific">Mytilus coruscus</name>
    <name type="common">Sea mussel</name>
    <dbReference type="NCBI Taxonomy" id="42192"/>
    <lineage>
        <taxon>Eukaryota</taxon>
        <taxon>Metazoa</taxon>
        <taxon>Spiralia</taxon>
        <taxon>Lophotrochozoa</taxon>
        <taxon>Mollusca</taxon>
        <taxon>Bivalvia</taxon>
        <taxon>Autobranchia</taxon>
        <taxon>Pteriomorphia</taxon>
        <taxon>Mytilida</taxon>
        <taxon>Mytiloidea</taxon>
        <taxon>Mytilidae</taxon>
        <taxon>Mytilinae</taxon>
        <taxon>Mytilus</taxon>
    </lineage>
</organism>
<sequence>MAEGGSDLQWTNENEPYLESINRRQEERRSRLTFDRSHVPETPDVTRERLENDLSGRRYYQEIRNSTEIEQQPDSRRPYLYSSNSYGSYSDRDSQYASDRNRDSFNLNRGFAGLNTSRSETTSNRGLDASRNYYREDSLFPEEKEPEKFDGKSVDWKDYIVHFEQAAKWNNWTESEKVQQLSMSLRGTAQKLLGDLKYSVVNDYTALKDVLAQRFSPKERVTAYRCEFRARKRKPGESLADFGYALRRLVRLAYPDDEYSNVLEQLVINQFILGLCHSEMEKHVQFAHPQTLEAAIANAVEFEAFTNAQMTPRKPIDNERPFAVGAISRENKTERDENPNKTNEAPKNDELKELIKSFSECVGKMTEKLDQVNSTKNENGSSQAFDRGHYRCTKECWKCGKYGHIARYCRSYPNRDDSNTENNDSEVQGKDKKK</sequence>
<dbReference type="InterPro" id="IPR036875">
    <property type="entry name" value="Znf_CCHC_sf"/>
</dbReference>
<evidence type="ECO:0000313" key="4">
    <source>
        <dbReference type="EMBL" id="CAC5412090.1"/>
    </source>
</evidence>
<dbReference type="PANTHER" id="PTHR19963:SF30">
    <property type="entry name" value="ENDONUCLEASE_EXONUCLEASE_PHOSPHATASE DOMAIN-CONTAINING PROTEIN"/>
    <property type="match status" value="1"/>
</dbReference>
<dbReference type="EMBL" id="CACVKT020007972">
    <property type="protein sequence ID" value="CAC5412090.1"/>
    <property type="molecule type" value="Genomic_DNA"/>
</dbReference>
<dbReference type="GO" id="GO:0003676">
    <property type="term" value="F:nucleic acid binding"/>
    <property type="evidence" value="ECO:0007669"/>
    <property type="project" value="InterPro"/>
</dbReference>
<reference evidence="4 5" key="1">
    <citation type="submission" date="2020-06" db="EMBL/GenBank/DDBJ databases">
        <authorList>
            <person name="Li R."/>
            <person name="Bekaert M."/>
        </authorList>
    </citation>
    <scope>NUCLEOTIDE SEQUENCE [LARGE SCALE GENOMIC DNA]</scope>
    <source>
        <strain evidence="5">wild</strain>
    </source>
</reference>
<dbReference type="SMART" id="SM00343">
    <property type="entry name" value="ZnF_C2HC"/>
    <property type="match status" value="1"/>
</dbReference>
<evidence type="ECO:0000313" key="5">
    <source>
        <dbReference type="Proteomes" id="UP000507470"/>
    </source>
</evidence>
<dbReference type="OrthoDB" id="6277121at2759"/>
<keyword evidence="1" id="KW-0862">Zinc</keyword>
<feature type="compositionally biased region" description="Basic and acidic residues" evidence="2">
    <location>
        <begin position="90"/>
        <end position="102"/>
    </location>
</feature>
<keyword evidence="1" id="KW-0863">Zinc-finger</keyword>
<accession>A0A6J8DZ89</accession>
<dbReference type="SUPFAM" id="SSF57756">
    <property type="entry name" value="Retrovirus zinc finger-like domains"/>
    <property type="match status" value="1"/>
</dbReference>
<dbReference type="Proteomes" id="UP000507470">
    <property type="component" value="Unassembled WGS sequence"/>
</dbReference>
<feature type="compositionally biased region" description="Basic and acidic residues" evidence="2">
    <location>
        <begin position="21"/>
        <end position="46"/>
    </location>
</feature>
<feature type="region of interest" description="Disordered" evidence="2">
    <location>
        <begin position="62"/>
        <end position="102"/>
    </location>
</feature>
<feature type="domain" description="CCHC-type" evidence="3">
    <location>
        <begin position="396"/>
        <end position="411"/>
    </location>
</feature>
<proteinExistence type="predicted"/>
<feature type="compositionally biased region" description="Polar residues" evidence="2">
    <location>
        <begin position="114"/>
        <end position="125"/>
    </location>
</feature>
<protein>
    <recommendedName>
        <fullName evidence="3">CCHC-type domain-containing protein</fullName>
    </recommendedName>
</protein>
<keyword evidence="1" id="KW-0479">Metal-binding</keyword>
<name>A0A6J8DZ89_MYTCO</name>
<gene>
    <name evidence="4" type="ORF">MCOR_45109</name>
</gene>
<feature type="region of interest" description="Disordered" evidence="2">
    <location>
        <begin position="1"/>
        <end position="46"/>
    </location>
</feature>
<feature type="region of interest" description="Disordered" evidence="2">
    <location>
        <begin position="410"/>
        <end position="434"/>
    </location>
</feature>
<dbReference type="GO" id="GO:0008270">
    <property type="term" value="F:zinc ion binding"/>
    <property type="evidence" value="ECO:0007669"/>
    <property type="project" value="UniProtKB-KW"/>
</dbReference>
<feature type="region of interest" description="Disordered" evidence="2">
    <location>
        <begin position="313"/>
        <end position="349"/>
    </location>
</feature>